<protein>
    <submittedName>
        <fullName evidence="3">Isoprenoid biosynthesis glyoxalase ElbB</fullName>
        <ecNumber evidence="3">4.2.1.-</ecNumber>
    </submittedName>
</protein>
<accession>A0A936F011</accession>
<sequence>MARTLKVAVLLAGCGHLDGAEAREAVLTLLALDQHGAAFQCIAPNADQHHVINHATGQPVPGAVRNILEEASRIARVGQCLDLAQARVEDYDALLMPGGYGVAKNLCTFAFKGPEGEVRPDVAAFLRAFFAAKKPVGAICIAPALVALALSGQSAARLTLGGDPGCADAMRRLGHLHQDTPSAREIVIDDALNLVTTPAYMFDDARLSDVFVGIERCVAEVLKARVCFGGWRGGGGGGGEGKGKGGGGGGRGPAHGARPRAST</sequence>
<dbReference type="PANTHER" id="PTHR10224:SF12">
    <property type="entry name" value="GLYOXALASE ELBB"/>
    <property type="match status" value="1"/>
</dbReference>
<feature type="domain" description="DJ-1/PfpI" evidence="2">
    <location>
        <begin position="19"/>
        <end position="174"/>
    </location>
</feature>
<dbReference type="Proteomes" id="UP000709959">
    <property type="component" value="Unassembled WGS sequence"/>
</dbReference>
<evidence type="ECO:0000259" key="2">
    <source>
        <dbReference type="Pfam" id="PF01965"/>
    </source>
</evidence>
<dbReference type="SUPFAM" id="SSF52317">
    <property type="entry name" value="Class I glutamine amidotransferase-like"/>
    <property type="match status" value="1"/>
</dbReference>
<dbReference type="InterPro" id="IPR002818">
    <property type="entry name" value="DJ-1/PfpI"/>
</dbReference>
<dbReference type="InterPro" id="IPR029062">
    <property type="entry name" value="Class_I_gatase-like"/>
</dbReference>
<gene>
    <name evidence="3" type="primary">elbB</name>
    <name evidence="3" type="ORF">IPN91_00015</name>
</gene>
<dbReference type="AlphaFoldDB" id="A0A936F011"/>
<dbReference type="PANTHER" id="PTHR10224">
    <property type="entry name" value="ES1 PROTEIN HOMOLOG, MITOCHONDRIAL"/>
    <property type="match status" value="1"/>
</dbReference>
<dbReference type="Pfam" id="PF01965">
    <property type="entry name" value="DJ-1_PfpI"/>
    <property type="match status" value="1"/>
</dbReference>
<dbReference type="EMBL" id="JADKCH010000001">
    <property type="protein sequence ID" value="MBK8571030.1"/>
    <property type="molecule type" value="Genomic_DNA"/>
</dbReference>
<organism evidence="3 4">
    <name type="scientific">Candidatus Geothrix odensensis</name>
    <dbReference type="NCBI Taxonomy" id="2954440"/>
    <lineage>
        <taxon>Bacteria</taxon>
        <taxon>Pseudomonadati</taxon>
        <taxon>Acidobacteriota</taxon>
        <taxon>Holophagae</taxon>
        <taxon>Holophagales</taxon>
        <taxon>Holophagaceae</taxon>
        <taxon>Geothrix</taxon>
    </lineage>
</organism>
<proteinExistence type="predicted"/>
<dbReference type="GO" id="GO:0016829">
    <property type="term" value="F:lyase activity"/>
    <property type="evidence" value="ECO:0007669"/>
    <property type="project" value="UniProtKB-KW"/>
</dbReference>
<feature type="compositionally biased region" description="Gly residues" evidence="1">
    <location>
        <begin position="236"/>
        <end position="253"/>
    </location>
</feature>
<dbReference type="Gene3D" id="3.40.50.880">
    <property type="match status" value="1"/>
</dbReference>
<evidence type="ECO:0000313" key="4">
    <source>
        <dbReference type="Proteomes" id="UP000709959"/>
    </source>
</evidence>
<evidence type="ECO:0000313" key="3">
    <source>
        <dbReference type="EMBL" id="MBK8571030.1"/>
    </source>
</evidence>
<dbReference type="EC" id="4.2.1.-" evidence="3"/>
<evidence type="ECO:0000256" key="1">
    <source>
        <dbReference type="SAM" id="MobiDB-lite"/>
    </source>
</evidence>
<keyword evidence="3" id="KW-0456">Lyase</keyword>
<dbReference type="NCBIfam" id="NF008747">
    <property type="entry name" value="PRK11780.1"/>
    <property type="match status" value="1"/>
</dbReference>
<reference evidence="3 4" key="1">
    <citation type="submission" date="2020-10" db="EMBL/GenBank/DDBJ databases">
        <title>Connecting structure to function with the recovery of over 1000 high-quality activated sludge metagenome-assembled genomes encoding full-length rRNA genes using long-read sequencing.</title>
        <authorList>
            <person name="Singleton C.M."/>
            <person name="Petriglieri F."/>
            <person name="Kristensen J.M."/>
            <person name="Kirkegaard R.H."/>
            <person name="Michaelsen T.Y."/>
            <person name="Andersen M.H."/>
            <person name="Karst S.M."/>
            <person name="Dueholm M.S."/>
            <person name="Nielsen P.H."/>
            <person name="Albertsen M."/>
        </authorList>
    </citation>
    <scope>NUCLEOTIDE SEQUENCE [LARGE SCALE GENOMIC DNA]</scope>
    <source>
        <strain evidence="3">OdNE_18-Q3-R46-58_MAXAC.008</strain>
    </source>
</reference>
<feature type="region of interest" description="Disordered" evidence="1">
    <location>
        <begin position="236"/>
        <end position="263"/>
    </location>
</feature>
<comment type="caution">
    <text evidence="3">The sequence shown here is derived from an EMBL/GenBank/DDBJ whole genome shotgun (WGS) entry which is preliminary data.</text>
</comment>
<name>A0A936F011_9BACT</name>